<evidence type="ECO:0000313" key="3">
    <source>
        <dbReference type="Proteomes" id="UP000290572"/>
    </source>
</evidence>
<evidence type="ECO:0000256" key="1">
    <source>
        <dbReference type="SAM" id="MobiDB-lite"/>
    </source>
</evidence>
<comment type="caution">
    <text evidence="2">The sequence shown here is derived from an EMBL/GenBank/DDBJ whole genome shotgun (WGS) entry which is preliminary data.</text>
</comment>
<proteinExistence type="predicted"/>
<keyword evidence="3" id="KW-1185">Reference proteome</keyword>
<accession>A0A498LMV6</accession>
<name>A0A498LMV6_LABRO</name>
<reference evidence="2 3" key="1">
    <citation type="submission" date="2018-03" db="EMBL/GenBank/DDBJ databases">
        <title>Draft genome sequence of Rohu Carp (Labeo rohita).</title>
        <authorList>
            <person name="Das P."/>
            <person name="Kushwaha B."/>
            <person name="Joshi C.G."/>
            <person name="Kumar D."/>
            <person name="Nagpure N.S."/>
            <person name="Sahoo L."/>
            <person name="Das S.P."/>
            <person name="Bit A."/>
            <person name="Patnaik S."/>
            <person name="Meher P.K."/>
            <person name="Jayasankar P."/>
            <person name="Koringa P.G."/>
            <person name="Patel N.V."/>
            <person name="Hinsu A.T."/>
            <person name="Kumar R."/>
            <person name="Pandey M."/>
            <person name="Agarwal S."/>
            <person name="Srivastava S."/>
            <person name="Singh M."/>
            <person name="Iquebal M.A."/>
            <person name="Jaiswal S."/>
            <person name="Angadi U.B."/>
            <person name="Kumar N."/>
            <person name="Raza M."/>
            <person name="Shah T.M."/>
            <person name="Rai A."/>
            <person name="Jena J.K."/>
        </authorList>
    </citation>
    <scope>NUCLEOTIDE SEQUENCE [LARGE SCALE GENOMIC DNA]</scope>
    <source>
        <strain evidence="2">DASCIFA01</strain>
        <tissue evidence="2">Testis</tissue>
    </source>
</reference>
<gene>
    <name evidence="2" type="ORF">ROHU_012168</name>
</gene>
<sequence length="104" mass="11496">MAPRRSRDPPEGHSLRRQLWSGLSLSLCLTNNHPPPLGLQPETVTQGGSRRSRRTTPLHTPCRHSWERSPACSVSLASGPMGVGRWLSGWSVGHRQRSPTSPEK</sequence>
<feature type="region of interest" description="Disordered" evidence="1">
    <location>
        <begin position="31"/>
        <end position="64"/>
    </location>
</feature>
<evidence type="ECO:0000313" key="2">
    <source>
        <dbReference type="EMBL" id="RXN06887.1"/>
    </source>
</evidence>
<dbReference type="EMBL" id="QBIY01013357">
    <property type="protein sequence ID" value="RXN06887.1"/>
    <property type="molecule type" value="Genomic_DNA"/>
</dbReference>
<protein>
    <submittedName>
        <fullName evidence="2">Uncharacterized protein</fullName>
    </submittedName>
</protein>
<dbReference type="AlphaFoldDB" id="A0A498LMV6"/>
<organism evidence="2 3">
    <name type="scientific">Labeo rohita</name>
    <name type="common">Indian major carp</name>
    <name type="synonym">Cyprinus rohita</name>
    <dbReference type="NCBI Taxonomy" id="84645"/>
    <lineage>
        <taxon>Eukaryota</taxon>
        <taxon>Metazoa</taxon>
        <taxon>Chordata</taxon>
        <taxon>Craniata</taxon>
        <taxon>Vertebrata</taxon>
        <taxon>Euteleostomi</taxon>
        <taxon>Actinopterygii</taxon>
        <taxon>Neopterygii</taxon>
        <taxon>Teleostei</taxon>
        <taxon>Ostariophysi</taxon>
        <taxon>Cypriniformes</taxon>
        <taxon>Cyprinidae</taxon>
        <taxon>Labeoninae</taxon>
        <taxon>Labeonini</taxon>
        <taxon>Labeo</taxon>
    </lineage>
</organism>
<dbReference type="Proteomes" id="UP000290572">
    <property type="component" value="Unassembled WGS sequence"/>
</dbReference>